<gene>
    <name evidence="1" type="ORF">PIB30_050543</name>
</gene>
<sequence length="369" mass="41509">MSVVCANLTLRFSKNTNLMGDKGKSVDHHDGQKGFSAKVSAVDCVRWDDSSSPHLTTLTPFGLRCTPLFEILTTFFSFHVFSREIPELNPMDLAGKEQPVVVVLNTFREHLLERDTSNKALLQANGRQVKALTDAVAGQAKMMELMWSEHCDMKKTMAEERELTRKAVVYSLERSSAFSVPEKKPTIREELLRAFGAKSVVLELGTSSGKRQQSASGLKRRLDFDLVGDSDDYVPTEAGFNQPVESNRDKLIKYGYVGSADFPLFLKVCFRSTPRMSFLMTSAACGAYVFSKCKDKSEILFQSDNFKANRRSFWSLWLNHYKVFPFYHRSYRRLGRLYIGITDSLAVSSNLSATNSSVSYTDSPDKPSV</sequence>
<dbReference type="Proteomes" id="UP001341840">
    <property type="component" value="Unassembled WGS sequence"/>
</dbReference>
<organism evidence="1 2">
    <name type="scientific">Stylosanthes scabra</name>
    <dbReference type="NCBI Taxonomy" id="79078"/>
    <lineage>
        <taxon>Eukaryota</taxon>
        <taxon>Viridiplantae</taxon>
        <taxon>Streptophyta</taxon>
        <taxon>Embryophyta</taxon>
        <taxon>Tracheophyta</taxon>
        <taxon>Spermatophyta</taxon>
        <taxon>Magnoliopsida</taxon>
        <taxon>eudicotyledons</taxon>
        <taxon>Gunneridae</taxon>
        <taxon>Pentapetalae</taxon>
        <taxon>rosids</taxon>
        <taxon>fabids</taxon>
        <taxon>Fabales</taxon>
        <taxon>Fabaceae</taxon>
        <taxon>Papilionoideae</taxon>
        <taxon>50 kb inversion clade</taxon>
        <taxon>dalbergioids sensu lato</taxon>
        <taxon>Dalbergieae</taxon>
        <taxon>Pterocarpus clade</taxon>
        <taxon>Stylosanthes</taxon>
    </lineage>
</organism>
<evidence type="ECO:0000313" key="1">
    <source>
        <dbReference type="EMBL" id="MED6196778.1"/>
    </source>
</evidence>
<name>A0ABU6XJ98_9FABA</name>
<reference evidence="1 2" key="1">
    <citation type="journal article" date="2023" name="Plants (Basel)">
        <title>Bridging the Gap: Combining Genomics and Transcriptomics Approaches to Understand Stylosanthes scabra, an Orphan Legume from the Brazilian Caatinga.</title>
        <authorList>
            <person name="Ferreira-Neto J.R.C."/>
            <person name="da Silva M.D."/>
            <person name="Binneck E."/>
            <person name="de Melo N.F."/>
            <person name="da Silva R.H."/>
            <person name="de Melo A.L.T.M."/>
            <person name="Pandolfi V."/>
            <person name="Bustamante F.O."/>
            <person name="Brasileiro-Vidal A.C."/>
            <person name="Benko-Iseppon A.M."/>
        </authorList>
    </citation>
    <scope>NUCLEOTIDE SEQUENCE [LARGE SCALE GENOMIC DNA]</scope>
    <source>
        <tissue evidence="1">Leaves</tissue>
    </source>
</reference>
<keyword evidence="2" id="KW-1185">Reference proteome</keyword>
<protein>
    <submittedName>
        <fullName evidence="1">Uncharacterized protein</fullName>
    </submittedName>
</protein>
<dbReference type="EMBL" id="JASCZI010211797">
    <property type="protein sequence ID" value="MED6196778.1"/>
    <property type="molecule type" value="Genomic_DNA"/>
</dbReference>
<evidence type="ECO:0000313" key="2">
    <source>
        <dbReference type="Proteomes" id="UP001341840"/>
    </source>
</evidence>
<comment type="caution">
    <text evidence="1">The sequence shown here is derived from an EMBL/GenBank/DDBJ whole genome shotgun (WGS) entry which is preliminary data.</text>
</comment>
<accession>A0ABU6XJ98</accession>
<proteinExistence type="predicted"/>